<evidence type="ECO:0000313" key="3">
    <source>
        <dbReference type="Proteomes" id="UP000004622"/>
    </source>
</evidence>
<evidence type="ECO:0000256" key="1">
    <source>
        <dbReference type="SAM" id="MobiDB-lite"/>
    </source>
</evidence>
<evidence type="ECO:0000313" key="2">
    <source>
        <dbReference type="EMBL" id="EIM76956.1"/>
    </source>
</evidence>
<name>I5C554_9HYPH</name>
<gene>
    <name evidence="2" type="ORF">A33O_03755</name>
</gene>
<proteinExistence type="predicted"/>
<reference evidence="2 3" key="1">
    <citation type="journal article" date="2012" name="J. Bacteriol.">
        <title>Genome Sequence of Nitratireductor aquibiodomus Strain RA22.</title>
        <authorList>
            <person name="Singh A."/>
            <person name="Jangir P.K."/>
            <person name="Kumari C."/>
            <person name="Sharma R."/>
        </authorList>
    </citation>
    <scope>NUCLEOTIDE SEQUENCE [LARGE SCALE GENOMIC DNA]</scope>
    <source>
        <strain evidence="2 3">RA22</strain>
    </source>
</reference>
<feature type="region of interest" description="Disordered" evidence="1">
    <location>
        <begin position="77"/>
        <end position="105"/>
    </location>
</feature>
<comment type="caution">
    <text evidence="2">The sequence shown here is derived from an EMBL/GenBank/DDBJ whole genome shotgun (WGS) entry which is preliminary data.</text>
</comment>
<accession>I5C554</accession>
<dbReference type="AlphaFoldDB" id="I5C554"/>
<dbReference type="Proteomes" id="UP000004622">
    <property type="component" value="Unassembled WGS sequence"/>
</dbReference>
<protein>
    <submittedName>
        <fullName evidence="2">Uncharacterized protein</fullName>
    </submittedName>
</protein>
<dbReference type="EMBL" id="AJXZ01000006">
    <property type="protein sequence ID" value="EIM76956.1"/>
    <property type="molecule type" value="Genomic_DNA"/>
</dbReference>
<sequence length="105" mass="11219">MRVLNVLFRAVMSIRITCIDGGRMDLIHHGNGGPSSIQDSQEHLKALVKRLRVHPEGSFKVEEVALGGRSGNRAEGAEINCPLGQRGGDRGELTGASSLAMISAR</sequence>
<organism evidence="2 3">
    <name type="scientific">Nitratireductor aquibiodomus RA22</name>
    <dbReference type="NCBI Taxonomy" id="1189611"/>
    <lineage>
        <taxon>Bacteria</taxon>
        <taxon>Pseudomonadati</taxon>
        <taxon>Pseudomonadota</taxon>
        <taxon>Alphaproteobacteria</taxon>
        <taxon>Hyphomicrobiales</taxon>
        <taxon>Phyllobacteriaceae</taxon>
        <taxon>Nitratireductor</taxon>
    </lineage>
</organism>